<comment type="subcellular location">
    <subcellularLocation>
        <location evidence="1 4">Nucleus</location>
    </subcellularLocation>
</comment>
<feature type="compositionally biased region" description="Basic residues" evidence="5">
    <location>
        <begin position="70"/>
        <end position="81"/>
    </location>
</feature>
<dbReference type="Proteomes" id="UP000288805">
    <property type="component" value="Unassembled WGS sequence"/>
</dbReference>
<keyword evidence="3 4" id="KW-0539">Nucleus</keyword>
<dbReference type="Pfam" id="PF16135">
    <property type="entry name" value="TDBD"/>
    <property type="match status" value="1"/>
</dbReference>
<dbReference type="EMBL" id="QGNW01000869">
    <property type="protein sequence ID" value="RVW60142.1"/>
    <property type="molecule type" value="Genomic_DNA"/>
</dbReference>
<feature type="domain" description="Tify" evidence="6">
    <location>
        <begin position="338"/>
        <end position="370"/>
    </location>
</feature>
<reference evidence="7 8" key="1">
    <citation type="journal article" date="2018" name="PLoS Genet.">
        <title>Population sequencing reveals clonal diversity and ancestral inbreeding in the grapevine cultivar Chardonnay.</title>
        <authorList>
            <person name="Roach M.J."/>
            <person name="Johnson D.L."/>
            <person name="Bohlmann J."/>
            <person name="van Vuuren H.J."/>
            <person name="Jones S.J."/>
            <person name="Pretorius I.S."/>
            <person name="Schmidt S.A."/>
            <person name="Borneman A.R."/>
        </authorList>
    </citation>
    <scope>NUCLEOTIDE SEQUENCE [LARGE SCALE GENOMIC DNA]</scope>
    <source>
        <strain evidence="8">cv. Chardonnay</strain>
        <tissue evidence="7">Leaf</tissue>
    </source>
</reference>
<dbReference type="InterPro" id="IPR031307">
    <property type="entry name" value="Ninja_fam"/>
</dbReference>
<evidence type="ECO:0000256" key="5">
    <source>
        <dbReference type="SAM" id="MobiDB-lite"/>
    </source>
</evidence>
<feature type="region of interest" description="Disordered" evidence="5">
    <location>
        <begin position="68"/>
        <end position="88"/>
    </location>
</feature>
<proteinExistence type="inferred from homology"/>
<feature type="compositionally biased region" description="Basic and acidic residues" evidence="5">
    <location>
        <begin position="281"/>
        <end position="294"/>
    </location>
</feature>
<evidence type="ECO:0000256" key="4">
    <source>
        <dbReference type="RuleBase" id="RU369029"/>
    </source>
</evidence>
<feature type="compositionally biased region" description="Low complexity" evidence="5">
    <location>
        <begin position="237"/>
        <end position="251"/>
    </location>
</feature>
<feature type="region of interest" description="Disordered" evidence="5">
    <location>
        <begin position="191"/>
        <end position="320"/>
    </location>
</feature>
<feature type="compositionally biased region" description="Polar residues" evidence="5">
    <location>
        <begin position="191"/>
        <end position="201"/>
    </location>
</feature>
<evidence type="ECO:0000313" key="7">
    <source>
        <dbReference type="EMBL" id="RVW60142.1"/>
    </source>
</evidence>
<evidence type="ECO:0000256" key="2">
    <source>
        <dbReference type="ARBA" id="ARBA00006081"/>
    </source>
</evidence>
<comment type="function">
    <text evidence="4">Acts as a negative regulator of abscisic acid (ABA) response.</text>
</comment>
<sequence>MVIQLEASTAQNSSLKEEEMEVDLELSVGGSFRNLETSKPKIDSKLELCSCSRSEDAKAKREIQALRRQEAKKKREKKKGMRNGGGVGDERMRLEAQRLQNRVKDRERRENNEANLTHHKSYINHRNHGIVEGPIQMMVPIKYAHPSKVQYVPLAFPCVVPCGAPATWLQPVKSLPVRQGYGGRSVLSDGWTNSSASVSHQDSGSSDIGSLSSHTRTAPPQSSEAQGQSEHSVSSYQKDSSQGTSSDKSTSFGEKVSTPVKDPTTRRNSSTGESPPSPLKKARDGNGDLGEPPKPRNQNHHPSAPSLEQMPCVSTTGNGPNGKTITGFLYRYTKAEISIVCVCHGSSFSPAGFVEHAGGVDVSHPLRHITVIPSAFA</sequence>
<dbReference type="InterPro" id="IPR032308">
    <property type="entry name" value="TDBD"/>
</dbReference>
<dbReference type="PANTHER" id="PTHR31413">
    <property type="entry name" value="AFP HOMOLOG 2"/>
    <property type="match status" value="1"/>
</dbReference>
<evidence type="ECO:0000256" key="3">
    <source>
        <dbReference type="ARBA" id="ARBA00023242"/>
    </source>
</evidence>
<protein>
    <recommendedName>
        <fullName evidence="4">Ninja-family protein</fullName>
    </recommendedName>
    <alternativeName>
        <fullName evidence="4">ABI-binding protein</fullName>
    </alternativeName>
</protein>
<comment type="similarity">
    <text evidence="2 4">Belongs to the Ninja family.</text>
</comment>
<evidence type="ECO:0000256" key="1">
    <source>
        <dbReference type="ARBA" id="ARBA00004123"/>
    </source>
</evidence>
<organism evidence="7 8">
    <name type="scientific">Vitis vinifera</name>
    <name type="common">Grape</name>
    <dbReference type="NCBI Taxonomy" id="29760"/>
    <lineage>
        <taxon>Eukaryota</taxon>
        <taxon>Viridiplantae</taxon>
        <taxon>Streptophyta</taxon>
        <taxon>Embryophyta</taxon>
        <taxon>Tracheophyta</taxon>
        <taxon>Spermatophyta</taxon>
        <taxon>Magnoliopsida</taxon>
        <taxon>eudicotyledons</taxon>
        <taxon>Gunneridae</taxon>
        <taxon>Pentapetalae</taxon>
        <taxon>rosids</taxon>
        <taxon>Vitales</taxon>
        <taxon>Vitaceae</taxon>
        <taxon>Viteae</taxon>
        <taxon>Vitis</taxon>
    </lineage>
</organism>
<dbReference type="AlphaFoldDB" id="A0A438FJH5"/>
<accession>A0A438FJH5</accession>
<feature type="compositionally biased region" description="Low complexity" evidence="5">
    <location>
        <begin position="202"/>
        <end position="213"/>
    </location>
</feature>
<evidence type="ECO:0000313" key="8">
    <source>
        <dbReference type="Proteomes" id="UP000288805"/>
    </source>
</evidence>
<feature type="compositionally biased region" description="Polar residues" evidence="5">
    <location>
        <begin position="214"/>
        <end position="236"/>
    </location>
</feature>
<comment type="caution">
    <text evidence="7">The sequence shown here is derived from an EMBL/GenBank/DDBJ whole genome shotgun (WGS) entry which is preliminary data.</text>
</comment>
<dbReference type="GO" id="GO:0005634">
    <property type="term" value="C:nucleus"/>
    <property type="evidence" value="ECO:0007669"/>
    <property type="project" value="UniProtKB-SubCell"/>
</dbReference>
<evidence type="ECO:0000259" key="6">
    <source>
        <dbReference type="Pfam" id="PF16135"/>
    </source>
</evidence>
<dbReference type="GO" id="GO:0007165">
    <property type="term" value="P:signal transduction"/>
    <property type="evidence" value="ECO:0007669"/>
    <property type="project" value="InterPro"/>
</dbReference>
<gene>
    <name evidence="7" type="primary">AFP3_2</name>
    <name evidence="7" type="ORF">CK203_092280</name>
</gene>
<dbReference type="PANTHER" id="PTHR31413:SF15">
    <property type="entry name" value="NINJA-FAMILY PROTEIN"/>
    <property type="match status" value="1"/>
</dbReference>
<name>A0A438FJH5_VITVI</name>